<gene>
    <name evidence="4" type="ORF">DBRI1063_LOCUS19803</name>
</gene>
<feature type="domain" description="PH" evidence="3">
    <location>
        <begin position="510"/>
        <end position="604"/>
    </location>
</feature>
<feature type="compositionally biased region" description="Low complexity" evidence="2">
    <location>
        <begin position="199"/>
        <end position="219"/>
    </location>
</feature>
<feature type="region of interest" description="Disordered" evidence="2">
    <location>
        <begin position="861"/>
        <end position="920"/>
    </location>
</feature>
<feature type="compositionally biased region" description="Polar residues" evidence="2">
    <location>
        <begin position="56"/>
        <end position="70"/>
    </location>
</feature>
<dbReference type="InterPro" id="IPR001849">
    <property type="entry name" value="PH_domain"/>
</dbReference>
<name>A0A7S1ZRT8_9STRA</name>
<feature type="region of interest" description="Disordered" evidence="2">
    <location>
        <begin position="1"/>
        <end position="176"/>
    </location>
</feature>
<feature type="compositionally biased region" description="Polar residues" evidence="2">
    <location>
        <begin position="828"/>
        <end position="838"/>
    </location>
</feature>
<feature type="compositionally biased region" description="Polar residues" evidence="2">
    <location>
        <begin position="28"/>
        <end position="37"/>
    </location>
</feature>
<dbReference type="Gene3D" id="2.30.29.30">
    <property type="entry name" value="Pleckstrin-homology domain (PH domain)/Phosphotyrosine-binding domain (PTB)"/>
    <property type="match status" value="1"/>
</dbReference>
<dbReference type="InterPro" id="IPR011993">
    <property type="entry name" value="PH-like_dom_sf"/>
</dbReference>
<dbReference type="Pfam" id="PF00169">
    <property type="entry name" value="PH"/>
    <property type="match status" value="1"/>
</dbReference>
<reference evidence="4" key="1">
    <citation type="submission" date="2021-01" db="EMBL/GenBank/DDBJ databases">
        <authorList>
            <person name="Corre E."/>
            <person name="Pelletier E."/>
            <person name="Niang G."/>
            <person name="Scheremetjew M."/>
            <person name="Finn R."/>
            <person name="Kale V."/>
            <person name="Holt S."/>
            <person name="Cochrane G."/>
            <person name="Meng A."/>
            <person name="Brown T."/>
            <person name="Cohen L."/>
        </authorList>
    </citation>
    <scope>NUCLEOTIDE SEQUENCE</scope>
    <source>
        <strain evidence="4">Pop2</strain>
    </source>
</reference>
<feature type="compositionally biased region" description="Low complexity" evidence="2">
    <location>
        <begin position="42"/>
        <end position="55"/>
    </location>
</feature>
<dbReference type="SMART" id="SM00233">
    <property type="entry name" value="PH"/>
    <property type="match status" value="1"/>
</dbReference>
<dbReference type="SUPFAM" id="SSF50729">
    <property type="entry name" value="PH domain-like"/>
    <property type="match status" value="1"/>
</dbReference>
<sequence length="964" mass="103518">MQQQQPLQQPQQALSAATTTAATTSQQGQCMTVNSTEEPVYSGASSAAGVSLGTATKAQSCPMQDQQQPLGTGEVSAGSTSQPEAPANTSANASAQTASTTGGSSSESTTTPKNPFMDSKTKSVPPATKPSSVKLNARVGAPLPPPPRASLSSKVLSPRKRDVATERVVPERSLSEPCAIFAASVDAFNATHTVDENPQEQQQSLESSPLTSSLTLSPQRSKSAGNEAALPPPPLTPQQPEPAPAVVAPTSQPNSIASGPPVALDMISPHAASLPNSPMERLGVSDRTPPQQQMDPASFSKAPALPILDKAPSSDEVKSKEQGVLLGLEALERQQAELEKKQAELAERKAAAAAAQQQQIRMQAQAAPHMYLSQTPNMVSATPGLEYRHNMAVPGHFPAYYGSSTDGTAPSSTTTSRACGQPPKQEKIVKRSASFGKFLLRTPIKAKQRIGGSWHGERHGDTVGEHNRNHDIRPETMHQRRTDSVDTVILSPLPDDQQDEADMWQGQPVKPLVYGYLEKLGRNGSWQRRFFETDGECLTYFKSRKRIKLLASLDLCKVGEISVDNTDPTGCTFTIEVADRPYYLKAESNACCNDWVISLNRVREARVQIGRLELVTPQFHHDNNDRNRSESDEYVAPRVVMVANRERTRAANMEEMESQINSLNESRPDPVLVSEDEDWQQEQMNSPDSTLTGTMNGAVQRHQVSSPRLLPKLAPVVLARWEKRRTNIQKMRVRAVRWAKRVRVVGYCVGREDDVIVMPAHAARAHAHQSAMYGLNQNQSGHGGFDGGFDQHQAQFGPQVGTQGFGSQAGNQNNGRQIGFQGYGPHVGTQSIGPQVGNQGFILPPAGSNVHAGAQSYGPLTGIQGFGQNSKTSETIEEESMSGSVSQSSTWTGTGKEQGQMSVGSGEHDPMEGSVRSGVSGVSGLSCMSGISTVKVPSGRISPAAVATGHDNDDDYRRSSRQFA</sequence>
<feature type="compositionally biased region" description="Pro residues" evidence="2">
    <location>
        <begin position="230"/>
        <end position="243"/>
    </location>
</feature>
<feature type="region of interest" description="Disordered" evidence="2">
    <location>
        <begin position="805"/>
        <end position="840"/>
    </location>
</feature>
<feature type="region of interest" description="Disordered" evidence="2">
    <location>
        <begin position="191"/>
        <end position="298"/>
    </location>
</feature>
<evidence type="ECO:0000256" key="1">
    <source>
        <dbReference type="SAM" id="Coils"/>
    </source>
</evidence>
<proteinExistence type="predicted"/>
<feature type="compositionally biased region" description="Low complexity" evidence="2">
    <location>
        <begin position="881"/>
        <end position="895"/>
    </location>
</feature>
<feature type="compositionally biased region" description="Polar residues" evidence="2">
    <location>
        <begin position="404"/>
        <end position="418"/>
    </location>
</feature>
<keyword evidence="1" id="KW-0175">Coiled coil</keyword>
<evidence type="ECO:0000313" key="4">
    <source>
        <dbReference type="EMBL" id="CAD9347268.1"/>
    </source>
</evidence>
<feature type="compositionally biased region" description="Low complexity" evidence="2">
    <location>
        <begin position="1"/>
        <end position="27"/>
    </location>
</feature>
<organism evidence="4">
    <name type="scientific">Ditylum brightwellii</name>
    <dbReference type="NCBI Taxonomy" id="49249"/>
    <lineage>
        <taxon>Eukaryota</taxon>
        <taxon>Sar</taxon>
        <taxon>Stramenopiles</taxon>
        <taxon>Ochrophyta</taxon>
        <taxon>Bacillariophyta</taxon>
        <taxon>Mediophyceae</taxon>
        <taxon>Lithodesmiophycidae</taxon>
        <taxon>Lithodesmiales</taxon>
        <taxon>Lithodesmiaceae</taxon>
        <taxon>Ditylum</taxon>
    </lineage>
</organism>
<evidence type="ECO:0000256" key="2">
    <source>
        <dbReference type="SAM" id="MobiDB-lite"/>
    </source>
</evidence>
<feature type="compositionally biased region" description="Low complexity" evidence="2">
    <location>
        <begin position="83"/>
        <end position="111"/>
    </location>
</feature>
<feature type="region of interest" description="Disordered" evidence="2">
    <location>
        <begin position="933"/>
        <end position="964"/>
    </location>
</feature>
<accession>A0A7S1ZRT8</accession>
<feature type="compositionally biased region" description="Polar residues" evidence="2">
    <location>
        <begin position="805"/>
        <end position="816"/>
    </location>
</feature>
<feature type="compositionally biased region" description="Basic and acidic residues" evidence="2">
    <location>
        <begin position="159"/>
        <end position="174"/>
    </location>
</feature>
<protein>
    <recommendedName>
        <fullName evidence="3">PH domain-containing protein</fullName>
    </recommendedName>
</protein>
<feature type="coiled-coil region" evidence="1">
    <location>
        <begin position="328"/>
        <end position="358"/>
    </location>
</feature>
<dbReference type="PROSITE" id="PS50003">
    <property type="entry name" value="PH_DOMAIN"/>
    <property type="match status" value="1"/>
</dbReference>
<feature type="region of interest" description="Disordered" evidence="2">
    <location>
        <begin position="449"/>
        <end position="469"/>
    </location>
</feature>
<dbReference type="EMBL" id="HBGN01030763">
    <property type="protein sequence ID" value="CAD9347268.1"/>
    <property type="molecule type" value="Transcribed_RNA"/>
</dbReference>
<feature type="compositionally biased region" description="Basic and acidic residues" evidence="2">
    <location>
        <begin position="455"/>
        <end position="469"/>
    </location>
</feature>
<feature type="region of interest" description="Disordered" evidence="2">
    <location>
        <begin position="404"/>
        <end position="427"/>
    </location>
</feature>
<evidence type="ECO:0000259" key="3">
    <source>
        <dbReference type="PROSITE" id="PS50003"/>
    </source>
</evidence>
<dbReference type="AlphaFoldDB" id="A0A7S1ZRT8"/>